<organism evidence="1 3">
    <name type="scientific">Dictyobacter alpinus</name>
    <dbReference type="NCBI Taxonomy" id="2014873"/>
    <lineage>
        <taxon>Bacteria</taxon>
        <taxon>Bacillati</taxon>
        <taxon>Chloroflexota</taxon>
        <taxon>Ktedonobacteria</taxon>
        <taxon>Ktedonobacterales</taxon>
        <taxon>Dictyobacteraceae</taxon>
        <taxon>Dictyobacter</taxon>
    </lineage>
</organism>
<gene>
    <name evidence="1" type="ORF">KDA_57820</name>
    <name evidence="2" type="ORF">KDA_58140</name>
</gene>
<reference evidence="1" key="2">
    <citation type="journal article" date="2019" name="Int. J. Syst. Evol. Microbiol.">
        <title>Tengunoibacter tsumagoiensis gen. nov., sp. nov., Dictyobacter kobayashii sp. nov., Dictyobacter alpinus sp. nov., and description of Dictyobacteraceae fam. nov. within the order Ktedonobacterales isolated from Tengu-no-mugimeshi, a soil-like granular mass of micro-organisms, and emended descriptions of the genera Ktedonobacter and Dictyobacter.</title>
        <authorList>
            <person name="Wang C."/>
            <person name="Zheng Y."/>
            <person name="Sakai Y."/>
            <person name="Toyoda A."/>
            <person name="Minakuchi Y."/>
            <person name="Abe K."/>
            <person name="Yokota A."/>
            <person name="Yabe S."/>
        </authorList>
    </citation>
    <scope>NUCLEOTIDE SEQUENCE</scope>
    <source>
        <strain evidence="1">Uno16</strain>
    </source>
</reference>
<evidence type="ECO:0000313" key="1">
    <source>
        <dbReference type="EMBL" id="GCE30298.1"/>
    </source>
</evidence>
<comment type="caution">
    <text evidence="1">The sequence shown here is derived from an EMBL/GenBank/DDBJ whole genome shotgun (WGS) entry which is preliminary data.</text>
</comment>
<name>A0A402BFX2_9CHLR</name>
<evidence type="ECO:0000313" key="2">
    <source>
        <dbReference type="EMBL" id="GCE30330.1"/>
    </source>
</evidence>
<dbReference type="EMBL" id="BIFT01000002">
    <property type="protein sequence ID" value="GCE30298.1"/>
    <property type="molecule type" value="Genomic_DNA"/>
</dbReference>
<accession>A0A402BFX2</accession>
<dbReference type="EMBL" id="BIFT01000002">
    <property type="protein sequence ID" value="GCE30330.1"/>
    <property type="molecule type" value="Genomic_DNA"/>
</dbReference>
<sequence>MRQSAGEPVFFDVRDSIFDRLHSHDVFSGHKKALGNADNSPQDLFTHEKMDKNKAVGENCFVSPTADWSDVLLVFMLSSCQRLPQKKA</sequence>
<evidence type="ECO:0000313" key="3">
    <source>
        <dbReference type="Proteomes" id="UP000287171"/>
    </source>
</evidence>
<dbReference type="Proteomes" id="UP000287171">
    <property type="component" value="Unassembled WGS sequence"/>
</dbReference>
<reference evidence="3" key="1">
    <citation type="submission" date="2018-12" db="EMBL/GenBank/DDBJ databases">
        <title>Tengunoibacter tsumagoiensis gen. nov., sp. nov., Dictyobacter kobayashii sp. nov., D. alpinus sp. nov., and D. joshuensis sp. nov. and description of Dictyobacteraceae fam. nov. within the order Ktedonobacterales isolated from Tengu-no-mugimeshi.</title>
        <authorList>
            <person name="Wang C.M."/>
            <person name="Zheng Y."/>
            <person name="Sakai Y."/>
            <person name="Toyoda A."/>
            <person name="Minakuchi Y."/>
            <person name="Abe K."/>
            <person name="Yokota A."/>
            <person name="Yabe S."/>
        </authorList>
    </citation>
    <scope>NUCLEOTIDE SEQUENCE [LARGE SCALE GENOMIC DNA]</scope>
    <source>
        <strain evidence="3">Uno16</strain>
    </source>
</reference>
<protein>
    <submittedName>
        <fullName evidence="1">Uncharacterized protein</fullName>
    </submittedName>
</protein>
<dbReference type="AlphaFoldDB" id="A0A402BFX2"/>
<keyword evidence="3" id="KW-1185">Reference proteome</keyword>
<proteinExistence type="predicted"/>